<feature type="region of interest" description="Disordered" evidence="1">
    <location>
        <begin position="25"/>
        <end position="55"/>
    </location>
</feature>
<reference evidence="2 3" key="1">
    <citation type="submission" date="2023-05" db="EMBL/GenBank/DDBJ databases">
        <title>B98-5 Cell Line De Novo Hybrid Assembly: An Optical Mapping Approach.</title>
        <authorList>
            <person name="Kananen K."/>
            <person name="Auerbach J.A."/>
            <person name="Kautto E."/>
            <person name="Blachly J.S."/>
        </authorList>
    </citation>
    <scope>NUCLEOTIDE SEQUENCE [LARGE SCALE GENOMIC DNA]</scope>
    <source>
        <strain evidence="2">B95-8</strain>
        <tissue evidence="2">Cell line</tissue>
    </source>
</reference>
<feature type="non-terminal residue" evidence="2">
    <location>
        <position position="1"/>
    </location>
</feature>
<dbReference type="Proteomes" id="UP001266305">
    <property type="component" value="Unassembled WGS sequence"/>
</dbReference>
<proteinExistence type="predicted"/>
<gene>
    <name evidence="2" type="ORF">P7K49_029908</name>
</gene>
<keyword evidence="3" id="KW-1185">Reference proteome</keyword>
<evidence type="ECO:0000313" key="3">
    <source>
        <dbReference type="Proteomes" id="UP001266305"/>
    </source>
</evidence>
<evidence type="ECO:0000256" key="1">
    <source>
        <dbReference type="SAM" id="MobiDB-lite"/>
    </source>
</evidence>
<evidence type="ECO:0000313" key="2">
    <source>
        <dbReference type="EMBL" id="KAK2093379.1"/>
    </source>
</evidence>
<accession>A0ABQ9U8I9</accession>
<dbReference type="EMBL" id="JASSZA010000015">
    <property type="protein sequence ID" value="KAK2093379.1"/>
    <property type="molecule type" value="Genomic_DNA"/>
</dbReference>
<sequence length="55" mass="5982">FGMGGHGVPWAPATKPLGCRRPSLVARSAHTPGPRQRLQPSPSSVHLRTLSWERV</sequence>
<comment type="caution">
    <text evidence="2">The sequence shown here is derived from an EMBL/GenBank/DDBJ whole genome shotgun (WGS) entry which is preliminary data.</text>
</comment>
<name>A0ABQ9U8I9_SAGOE</name>
<protein>
    <submittedName>
        <fullName evidence="2">Uncharacterized protein</fullName>
    </submittedName>
</protein>
<feature type="region of interest" description="Disordered" evidence="1">
    <location>
        <begin position="1"/>
        <end position="20"/>
    </location>
</feature>
<organism evidence="2 3">
    <name type="scientific">Saguinus oedipus</name>
    <name type="common">Cotton-top tamarin</name>
    <name type="synonym">Oedipomidas oedipus</name>
    <dbReference type="NCBI Taxonomy" id="9490"/>
    <lineage>
        <taxon>Eukaryota</taxon>
        <taxon>Metazoa</taxon>
        <taxon>Chordata</taxon>
        <taxon>Craniata</taxon>
        <taxon>Vertebrata</taxon>
        <taxon>Euteleostomi</taxon>
        <taxon>Mammalia</taxon>
        <taxon>Eutheria</taxon>
        <taxon>Euarchontoglires</taxon>
        <taxon>Primates</taxon>
        <taxon>Haplorrhini</taxon>
        <taxon>Platyrrhini</taxon>
        <taxon>Cebidae</taxon>
        <taxon>Callitrichinae</taxon>
        <taxon>Saguinus</taxon>
    </lineage>
</organism>